<evidence type="ECO:0000256" key="6">
    <source>
        <dbReference type="ARBA" id="ARBA00022840"/>
    </source>
</evidence>
<evidence type="ECO:0000313" key="9">
    <source>
        <dbReference type="Proteomes" id="UP000494102"/>
    </source>
</evidence>
<gene>
    <name evidence="8" type="ORF">LMG9964_04702</name>
</gene>
<dbReference type="InterPro" id="IPR036890">
    <property type="entry name" value="HATPase_C_sf"/>
</dbReference>
<dbReference type="GO" id="GO:0005524">
    <property type="term" value="F:ATP binding"/>
    <property type="evidence" value="ECO:0007669"/>
    <property type="project" value="UniProtKB-KW"/>
</dbReference>
<keyword evidence="4" id="KW-0547">Nucleotide-binding</keyword>
<dbReference type="AlphaFoldDB" id="A0A6J5KDS4"/>
<keyword evidence="3" id="KW-0808">Transferase</keyword>
<dbReference type="PRINTS" id="PR00344">
    <property type="entry name" value="BCTRLSENSOR"/>
</dbReference>
<dbReference type="RefSeq" id="WP_015004046.1">
    <property type="nucleotide sequence ID" value="NZ_CADILN010000007.1"/>
</dbReference>
<evidence type="ECO:0000256" key="4">
    <source>
        <dbReference type="ARBA" id="ARBA00022741"/>
    </source>
</evidence>
<sequence length="817" mass="91745">MAIRFKARVLLELGAELISSDPIALYELVKNSLDAKASRVEVRVTVVLGRTEFLRVRSQLSQRQNRSVKKGNTAGPTFDEVRDILVGSFEDSAPDELKQQFLDAMEKETGTDWTGRLDAVYAQSNSIQILDNGSGMSFEDLSSVYLTIGTPNRLLEKQRTPSASSPATTVLGEKGIGRLSAMRLGDLLAVRSTQSGSANWSALNIDWSILRRDPDLDIEDFPVEPEVGDRKGDHSVRGTSITIRGLSSDWDHAKLVGLVQTDFAKLVDPFRVDGPRPDIRLWFNDQRVVTPAFQLAKLTFAHAVCKASLSYQPVEFDGDVVLDDDGEVELEPVLAGTVEYKLYGRSKRFELRGAHLYSALAVKPGRKKVKANTRLLLGANVRQGVMDLGPFEMEAYWYNRQRLRNDKTPDLPELLSWLASWGGGLLLYRDGFRVYPYAEVRDDWLDLDGLALGSSGYKMNRKQLVGAVRINTAKNPFLQDQTNREGLRDSDEKSALIHLLRHTLLTEFKTFLDSCEADVTESAVKEFPRLDKRFDEAQRDAVEKAKRLRTRVAKEDVAVVNGLLDRMQDIALAWERAKLAVKNYENEMDQYVHLAGVGLMTEFVFHELGRISTSALKTLGEYKGTGPERAQMRTLREQLKSLDKRIRILDPLATPGRQRKELVDLTSVLEEIVEAHQAQFERHGVKAEIVFRGAREPLAINVVKGQLIQIFENFIANSVYWLKQEMMLRAFDPKISIVVDTRNRKVEVIDNGPGISAERGEEVFDAFVSTKPPGEGRGLGLFIARKLADYNGLTIELLEPGSDRRHHGFTVRFGDAK</sequence>
<dbReference type="SMART" id="SM00387">
    <property type="entry name" value="HATPase_c"/>
    <property type="match status" value="1"/>
</dbReference>
<organism evidence="8 9">
    <name type="scientific">Paraburkholderia phenoliruptrix</name>
    <dbReference type="NCBI Taxonomy" id="252970"/>
    <lineage>
        <taxon>Bacteria</taxon>
        <taxon>Pseudomonadati</taxon>
        <taxon>Pseudomonadota</taxon>
        <taxon>Betaproteobacteria</taxon>
        <taxon>Burkholderiales</taxon>
        <taxon>Burkholderiaceae</taxon>
        <taxon>Paraburkholderia</taxon>
    </lineage>
</organism>
<feature type="domain" description="Histidine kinase" evidence="7">
    <location>
        <begin position="603"/>
        <end position="797"/>
    </location>
</feature>
<dbReference type="GeneID" id="27798786"/>
<dbReference type="Pfam" id="PF13589">
    <property type="entry name" value="HATPase_c_3"/>
    <property type="match status" value="1"/>
</dbReference>
<dbReference type="SUPFAM" id="SSF55874">
    <property type="entry name" value="ATPase domain of HSP90 chaperone/DNA topoisomerase II/histidine kinase"/>
    <property type="match status" value="2"/>
</dbReference>
<dbReference type="EMBL" id="CADILN010000007">
    <property type="protein sequence ID" value="CAB4051034.1"/>
    <property type="molecule type" value="Genomic_DNA"/>
</dbReference>
<dbReference type="Gene3D" id="3.30.565.10">
    <property type="entry name" value="Histidine kinase-like ATPase, C-terminal domain"/>
    <property type="match status" value="2"/>
</dbReference>
<dbReference type="PROSITE" id="PS50109">
    <property type="entry name" value="HIS_KIN"/>
    <property type="match status" value="1"/>
</dbReference>
<dbReference type="InterPro" id="IPR004358">
    <property type="entry name" value="Sig_transdc_His_kin-like_C"/>
</dbReference>
<evidence type="ECO:0000313" key="8">
    <source>
        <dbReference type="EMBL" id="CAB4051034.1"/>
    </source>
</evidence>
<keyword evidence="5" id="KW-0418">Kinase</keyword>
<evidence type="ECO:0000256" key="3">
    <source>
        <dbReference type="ARBA" id="ARBA00022679"/>
    </source>
</evidence>
<dbReference type="PANTHER" id="PTHR44936:SF10">
    <property type="entry name" value="SENSOR PROTEIN RSTB"/>
    <property type="match status" value="1"/>
</dbReference>
<dbReference type="InterPro" id="IPR050980">
    <property type="entry name" value="2C_sensor_his_kinase"/>
</dbReference>
<comment type="catalytic activity">
    <reaction evidence="1">
        <text>ATP + protein L-histidine = ADP + protein N-phospho-L-histidine.</text>
        <dbReference type="EC" id="2.7.13.3"/>
    </reaction>
</comment>
<evidence type="ECO:0000256" key="1">
    <source>
        <dbReference type="ARBA" id="ARBA00000085"/>
    </source>
</evidence>
<proteinExistence type="predicted"/>
<dbReference type="Proteomes" id="UP000494102">
    <property type="component" value="Unassembled WGS sequence"/>
</dbReference>
<dbReference type="Pfam" id="PF02518">
    <property type="entry name" value="HATPase_c"/>
    <property type="match status" value="1"/>
</dbReference>
<dbReference type="PANTHER" id="PTHR44936">
    <property type="entry name" value="SENSOR PROTEIN CREC"/>
    <property type="match status" value="1"/>
</dbReference>
<reference evidence="8 9" key="1">
    <citation type="submission" date="2020-04" db="EMBL/GenBank/DDBJ databases">
        <authorList>
            <person name="De Canck E."/>
        </authorList>
    </citation>
    <scope>NUCLEOTIDE SEQUENCE [LARGE SCALE GENOMIC DNA]</scope>
    <source>
        <strain evidence="8 9">LMG 9964</strain>
    </source>
</reference>
<dbReference type="InterPro" id="IPR003594">
    <property type="entry name" value="HATPase_dom"/>
</dbReference>
<evidence type="ECO:0000256" key="5">
    <source>
        <dbReference type="ARBA" id="ARBA00022777"/>
    </source>
</evidence>
<evidence type="ECO:0000256" key="2">
    <source>
        <dbReference type="ARBA" id="ARBA00012438"/>
    </source>
</evidence>
<name>A0A6J5KDS4_9BURK</name>
<evidence type="ECO:0000259" key="7">
    <source>
        <dbReference type="PROSITE" id="PS50109"/>
    </source>
</evidence>
<protein>
    <recommendedName>
        <fullName evidence="2">histidine kinase</fullName>
        <ecNumber evidence="2">2.7.13.3</ecNumber>
    </recommendedName>
</protein>
<dbReference type="GO" id="GO:0004673">
    <property type="term" value="F:protein histidine kinase activity"/>
    <property type="evidence" value="ECO:0007669"/>
    <property type="project" value="UniProtKB-EC"/>
</dbReference>
<dbReference type="EC" id="2.7.13.3" evidence="2"/>
<keyword evidence="6" id="KW-0067">ATP-binding</keyword>
<accession>A0A6J5KDS4</accession>
<dbReference type="InterPro" id="IPR005467">
    <property type="entry name" value="His_kinase_dom"/>
</dbReference>